<evidence type="ECO:0000256" key="2">
    <source>
        <dbReference type="ARBA" id="ARBA00022722"/>
    </source>
</evidence>
<feature type="binding site" evidence="5">
    <location>
        <position position="5"/>
    </location>
    <ligand>
        <name>Mg(2+)</name>
        <dbReference type="ChEBI" id="CHEBI:18420"/>
    </ligand>
</feature>
<accession>A0A7W7AJM3</accession>
<keyword evidence="3 5" id="KW-0479">Metal-binding</keyword>
<dbReference type="GO" id="GO:0016787">
    <property type="term" value="F:hydrolase activity"/>
    <property type="evidence" value="ECO:0007669"/>
    <property type="project" value="UniProtKB-KW"/>
</dbReference>
<evidence type="ECO:0000256" key="5">
    <source>
        <dbReference type="HAMAP-Rule" id="MF_00265"/>
    </source>
</evidence>
<dbReference type="GO" id="GO:0004540">
    <property type="term" value="F:RNA nuclease activity"/>
    <property type="evidence" value="ECO:0007669"/>
    <property type="project" value="InterPro"/>
</dbReference>
<keyword evidence="5" id="KW-0460">Magnesium</keyword>
<dbReference type="InterPro" id="IPR029060">
    <property type="entry name" value="PIN-like_dom_sf"/>
</dbReference>
<dbReference type="AlphaFoldDB" id="A0A7W7AJM3"/>
<dbReference type="GO" id="GO:0090729">
    <property type="term" value="F:toxin activity"/>
    <property type="evidence" value="ECO:0007669"/>
    <property type="project" value="UniProtKB-KW"/>
</dbReference>
<dbReference type="GO" id="GO:0000287">
    <property type="term" value="F:magnesium ion binding"/>
    <property type="evidence" value="ECO:0007669"/>
    <property type="project" value="UniProtKB-UniRule"/>
</dbReference>
<keyword evidence="1 5" id="KW-1277">Toxin-antitoxin system</keyword>
<dbReference type="HAMAP" id="MF_00265">
    <property type="entry name" value="VapC_Nob1"/>
    <property type="match status" value="1"/>
</dbReference>
<dbReference type="EMBL" id="JACHNY010000004">
    <property type="protein sequence ID" value="MBB4618248.1"/>
    <property type="molecule type" value="Genomic_DNA"/>
</dbReference>
<comment type="similarity">
    <text evidence="5">Belongs to the PINc/VapC protein family.</text>
</comment>
<comment type="function">
    <text evidence="5">Toxic component of a toxin-antitoxin (TA) system. An RNase.</text>
</comment>
<evidence type="ECO:0000259" key="6">
    <source>
        <dbReference type="Pfam" id="PF01850"/>
    </source>
</evidence>
<name>A0A7W7AJM3_9SPHN</name>
<protein>
    <recommendedName>
        <fullName evidence="5">Ribonuclease VapC</fullName>
        <shortName evidence="5">RNase VapC</shortName>
        <ecNumber evidence="5">3.1.-.-</ecNumber>
    </recommendedName>
    <alternativeName>
        <fullName evidence="5">Toxin VapC</fullName>
    </alternativeName>
</protein>
<gene>
    <name evidence="5" type="primary">vapC</name>
    <name evidence="7" type="ORF">GGQ96_002384</name>
</gene>
<keyword evidence="8" id="KW-1185">Reference proteome</keyword>
<sequence length="141" mass="15246">MIYCDTSLIVAALTNEPHSERARHWLRSEPAEPLAISAWTLTEVASALAMKHRRGVLDDAALAAVDGIWTEFRSARCSMLAIDESHFREAGVLVNTPPRGLRAADALHLAVALRSGAAIATFDHDLAESAKARGLDVHPRS</sequence>
<feature type="binding site" evidence="5">
    <location>
        <position position="105"/>
    </location>
    <ligand>
        <name>Mg(2+)</name>
        <dbReference type="ChEBI" id="CHEBI:18420"/>
    </ligand>
</feature>
<keyword evidence="4 5" id="KW-0378">Hydrolase</keyword>
<dbReference type="SUPFAM" id="SSF88723">
    <property type="entry name" value="PIN domain-like"/>
    <property type="match status" value="1"/>
</dbReference>
<organism evidence="7 8">
    <name type="scientific">Sphingomonas abaci</name>
    <dbReference type="NCBI Taxonomy" id="237611"/>
    <lineage>
        <taxon>Bacteria</taxon>
        <taxon>Pseudomonadati</taxon>
        <taxon>Pseudomonadota</taxon>
        <taxon>Alphaproteobacteria</taxon>
        <taxon>Sphingomonadales</taxon>
        <taxon>Sphingomonadaceae</taxon>
        <taxon>Sphingomonas</taxon>
    </lineage>
</organism>
<proteinExistence type="inferred from homology"/>
<dbReference type="CDD" id="cd09874">
    <property type="entry name" value="PIN_MT3492-like"/>
    <property type="match status" value="1"/>
</dbReference>
<dbReference type="EC" id="3.1.-.-" evidence="5"/>
<dbReference type="InterPro" id="IPR002716">
    <property type="entry name" value="PIN_dom"/>
</dbReference>
<evidence type="ECO:0000256" key="4">
    <source>
        <dbReference type="ARBA" id="ARBA00022801"/>
    </source>
</evidence>
<dbReference type="RefSeq" id="WP_184114819.1">
    <property type="nucleotide sequence ID" value="NZ_JACHNY010000004.1"/>
</dbReference>
<dbReference type="Gene3D" id="3.40.50.1010">
    <property type="entry name" value="5'-nuclease"/>
    <property type="match status" value="1"/>
</dbReference>
<dbReference type="Pfam" id="PF01850">
    <property type="entry name" value="PIN"/>
    <property type="match status" value="1"/>
</dbReference>
<comment type="cofactor">
    <cofactor evidence="5">
        <name>Mg(2+)</name>
        <dbReference type="ChEBI" id="CHEBI:18420"/>
    </cofactor>
</comment>
<keyword evidence="2 5" id="KW-0540">Nuclease</keyword>
<dbReference type="Proteomes" id="UP000574769">
    <property type="component" value="Unassembled WGS sequence"/>
</dbReference>
<evidence type="ECO:0000256" key="3">
    <source>
        <dbReference type="ARBA" id="ARBA00022723"/>
    </source>
</evidence>
<dbReference type="InterPro" id="IPR022907">
    <property type="entry name" value="VapC_family"/>
</dbReference>
<feature type="domain" description="PIN" evidence="6">
    <location>
        <begin position="2"/>
        <end position="130"/>
    </location>
</feature>
<comment type="caution">
    <text evidence="7">The sequence shown here is derived from an EMBL/GenBank/DDBJ whole genome shotgun (WGS) entry which is preliminary data.</text>
</comment>
<evidence type="ECO:0000256" key="1">
    <source>
        <dbReference type="ARBA" id="ARBA00022649"/>
    </source>
</evidence>
<reference evidence="7 8" key="1">
    <citation type="submission" date="2020-08" db="EMBL/GenBank/DDBJ databases">
        <title>Genomic Encyclopedia of Type Strains, Phase IV (KMG-IV): sequencing the most valuable type-strain genomes for metagenomic binning, comparative biology and taxonomic classification.</title>
        <authorList>
            <person name="Goeker M."/>
        </authorList>
    </citation>
    <scope>NUCLEOTIDE SEQUENCE [LARGE SCALE GENOMIC DNA]</scope>
    <source>
        <strain evidence="7 8">DSM 15867</strain>
    </source>
</reference>
<evidence type="ECO:0000313" key="7">
    <source>
        <dbReference type="EMBL" id="MBB4618248.1"/>
    </source>
</evidence>
<evidence type="ECO:0000313" key="8">
    <source>
        <dbReference type="Proteomes" id="UP000574769"/>
    </source>
</evidence>
<keyword evidence="5" id="KW-0800">Toxin</keyword>